<dbReference type="SUPFAM" id="SSF103473">
    <property type="entry name" value="MFS general substrate transporter"/>
    <property type="match status" value="1"/>
</dbReference>
<dbReference type="Gene3D" id="1.20.1250.20">
    <property type="entry name" value="MFS general substrate transporter like domains"/>
    <property type="match status" value="1"/>
</dbReference>
<feature type="transmembrane region" description="Helical" evidence="5">
    <location>
        <begin position="157"/>
        <end position="176"/>
    </location>
</feature>
<dbReference type="PANTHER" id="PTHR23507">
    <property type="entry name" value="ZGC:174356"/>
    <property type="match status" value="1"/>
</dbReference>
<name>A0A6A6XBP9_9PLEO</name>
<keyword evidence="6" id="KW-0732">Signal</keyword>
<gene>
    <name evidence="7" type="ORF">K505DRAFT_375008</name>
</gene>
<dbReference type="PANTHER" id="PTHR23507:SF1">
    <property type="entry name" value="FI18259P1-RELATED"/>
    <property type="match status" value="1"/>
</dbReference>
<feature type="transmembrane region" description="Helical" evidence="5">
    <location>
        <begin position="413"/>
        <end position="436"/>
    </location>
</feature>
<evidence type="ECO:0000256" key="5">
    <source>
        <dbReference type="SAM" id="Phobius"/>
    </source>
</evidence>
<dbReference type="EMBL" id="MU001910">
    <property type="protein sequence ID" value="KAF2793899.1"/>
    <property type="molecule type" value="Genomic_DNA"/>
</dbReference>
<dbReference type="OrthoDB" id="194139at2759"/>
<keyword evidence="3 5" id="KW-1133">Transmembrane helix</keyword>
<dbReference type="InterPro" id="IPR011701">
    <property type="entry name" value="MFS"/>
</dbReference>
<evidence type="ECO:0000256" key="1">
    <source>
        <dbReference type="ARBA" id="ARBA00004141"/>
    </source>
</evidence>
<feature type="chain" id="PRO_5025639003" evidence="6">
    <location>
        <begin position="19"/>
        <end position="453"/>
    </location>
</feature>
<dbReference type="Proteomes" id="UP000799757">
    <property type="component" value="Unassembled WGS sequence"/>
</dbReference>
<keyword evidence="4 5" id="KW-0472">Membrane</keyword>
<keyword evidence="8" id="KW-1185">Reference proteome</keyword>
<dbReference type="AlphaFoldDB" id="A0A6A6XBP9"/>
<feature type="transmembrane region" description="Helical" evidence="5">
    <location>
        <begin position="292"/>
        <end position="311"/>
    </location>
</feature>
<proteinExistence type="predicted"/>
<dbReference type="GO" id="GO:0016020">
    <property type="term" value="C:membrane"/>
    <property type="evidence" value="ECO:0007669"/>
    <property type="project" value="UniProtKB-SubCell"/>
</dbReference>
<feature type="transmembrane region" description="Helical" evidence="5">
    <location>
        <begin position="89"/>
        <end position="109"/>
    </location>
</feature>
<feature type="transmembrane region" description="Helical" evidence="5">
    <location>
        <begin position="121"/>
        <end position="145"/>
    </location>
</feature>
<keyword evidence="2 5" id="KW-0812">Transmembrane</keyword>
<reference evidence="7" key="1">
    <citation type="journal article" date="2020" name="Stud. Mycol.">
        <title>101 Dothideomycetes genomes: a test case for predicting lifestyles and emergence of pathogens.</title>
        <authorList>
            <person name="Haridas S."/>
            <person name="Albert R."/>
            <person name="Binder M."/>
            <person name="Bloem J."/>
            <person name="Labutti K."/>
            <person name="Salamov A."/>
            <person name="Andreopoulos B."/>
            <person name="Baker S."/>
            <person name="Barry K."/>
            <person name="Bills G."/>
            <person name="Bluhm B."/>
            <person name="Cannon C."/>
            <person name="Castanera R."/>
            <person name="Culley D."/>
            <person name="Daum C."/>
            <person name="Ezra D."/>
            <person name="Gonzalez J."/>
            <person name="Henrissat B."/>
            <person name="Kuo A."/>
            <person name="Liang C."/>
            <person name="Lipzen A."/>
            <person name="Lutzoni F."/>
            <person name="Magnuson J."/>
            <person name="Mondo S."/>
            <person name="Nolan M."/>
            <person name="Ohm R."/>
            <person name="Pangilinan J."/>
            <person name="Park H.-J."/>
            <person name="Ramirez L."/>
            <person name="Alfaro M."/>
            <person name="Sun H."/>
            <person name="Tritt A."/>
            <person name="Yoshinaga Y."/>
            <person name="Zwiers L.-H."/>
            <person name="Turgeon B."/>
            <person name="Goodwin S."/>
            <person name="Spatafora J."/>
            <person name="Crous P."/>
            <person name="Grigoriev I."/>
        </authorList>
    </citation>
    <scope>NUCLEOTIDE SEQUENCE</scope>
    <source>
        <strain evidence="7">CBS 109.77</strain>
    </source>
</reference>
<evidence type="ECO:0000313" key="8">
    <source>
        <dbReference type="Proteomes" id="UP000799757"/>
    </source>
</evidence>
<feature type="transmembrane region" description="Helical" evidence="5">
    <location>
        <begin position="250"/>
        <end position="272"/>
    </location>
</feature>
<evidence type="ECO:0000256" key="6">
    <source>
        <dbReference type="SAM" id="SignalP"/>
    </source>
</evidence>
<feature type="signal peptide" evidence="6">
    <location>
        <begin position="1"/>
        <end position="18"/>
    </location>
</feature>
<evidence type="ECO:0000313" key="7">
    <source>
        <dbReference type="EMBL" id="KAF2793899.1"/>
    </source>
</evidence>
<dbReference type="GO" id="GO:0022857">
    <property type="term" value="F:transmembrane transporter activity"/>
    <property type="evidence" value="ECO:0007669"/>
    <property type="project" value="InterPro"/>
</dbReference>
<evidence type="ECO:0000256" key="3">
    <source>
        <dbReference type="ARBA" id="ARBA00022989"/>
    </source>
</evidence>
<comment type="subcellular location">
    <subcellularLocation>
        <location evidence="1">Membrane</location>
        <topology evidence="1">Multi-pass membrane protein</topology>
    </subcellularLocation>
</comment>
<dbReference type="InterPro" id="IPR036259">
    <property type="entry name" value="MFS_trans_sf"/>
</dbReference>
<protein>
    <submittedName>
        <fullName evidence="7">MFS general substrate transporter</fullName>
    </submittedName>
</protein>
<feature type="transmembrane region" description="Helical" evidence="5">
    <location>
        <begin position="188"/>
        <end position="205"/>
    </location>
</feature>
<sequence>MQYTIPLIYLTTFLFLFGETLQPAPRIKIYEDVICRKHYGSTAIVYHNCKISPVQQELVLLIGLERFSIIIPSLLAIPFAALADKFGHAFILSIALFGLFLEEFWPLIICWFPNIFSIRLIWLHFVFSFIGGGMTVIVTLLHVIVADHVPANIRTTVFFRMRAAGVGASVLGYAAAGASMKLNVWLPWWIGLLSILLAMFTSMMLPNTTAQGPPKSDSDAVENWREWLSSSLQFLKRVYALLMGNKQIRVILVLVFLCQLGFDSIPLMMAVYVSKRFHWDFSNASFLNSLDMGVELITLLIFLPLVESFLLGRGFSNFSRINYIAQGSVAALAVGALCLGFAPVVGLAIVGIIVMALGTGQDSTLRSMATDMVDASGLSIVYSAITMLRAIGGSISGPIYAGLYDVGMRNSGVWLGLPFMTAGLLFTVAFLLLILLKDESGYEAIRDQEDEDN</sequence>
<evidence type="ECO:0000256" key="4">
    <source>
        <dbReference type="ARBA" id="ARBA00023136"/>
    </source>
</evidence>
<feature type="transmembrane region" description="Helical" evidence="5">
    <location>
        <begin position="332"/>
        <end position="357"/>
    </location>
</feature>
<feature type="transmembrane region" description="Helical" evidence="5">
    <location>
        <begin position="377"/>
        <end position="401"/>
    </location>
</feature>
<organism evidence="7 8">
    <name type="scientific">Melanomma pulvis-pyrius CBS 109.77</name>
    <dbReference type="NCBI Taxonomy" id="1314802"/>
    <lineage>
        <taxon>Eukaryota</taxon>
        <taxon>Fungi</taxon>
        <taxon>Dikarya</taxon>
        <taxon>Ascomycota</taxon>
        <taxon>Pezizomycotina</taxon>
        <taxon>Dothideomycetes</taxon>
        <taxon>Pleosporomycetidae</taxon>
        <taxon>Pleosporales</taxon>
        <taxon>Melanommataceae</taxon>
        <taxon>Melanomma</taxon>
    </lineage>
</organism>
<dbReference type="Pfam" id="PF07690">
    <property type="entry name" value="MFS_1"/>
    <property type="match status" value="1"/>
</dbReference>
<accession>A0A6A6XBP9</accession>
<evidence type="ECO:0000256" key="2">
    <source>
        <dbReference type="ARBA" id="ARBA00022692"/>
    </source>
</evidence>